<dbReference type="PANTHER" id="PTHR35568">
    <property type="entry name" value="TRANSCRIPTIONAL REGULATOR DAUR"/>
    <property type="match status" value="1"/>
</dbReference>
<evidence type="ECO:0000313" key="4">
    <source>
        <dbReference type="EMBL" id="PLR10270.1"/>
    </source>
</evidence>
<dbReference type="EMBL" id="PJRQ01000038">
    <property type="protein sequence ID" value="PLR10270.1"/>
    <property type="molecule type" value="Genomic_DNA"/>
</dbReference>
<dbReference type="Pfam" id="PF08348">
    <property type="entry name" value="PAS_6"/>
    <property type="match status" value="1"/>
</dbReference>
<proteinExistence type="predicted"/>
<dbReference type="InterPro" id="IPR039445">
    <property type="entry name" value="DauR-like_HTH"/>
</dbReference>
<dbReference type="PANTHER" id="PTHR35568:SF1">
    <property type="entry name" value="TRANSCRIPTIONAL REGULATOR DAUR"/>
    <property type="match status" value="1"/>
</dbReference>
<evidence type="ECO:0000259" key="1">
    <source>
        <dbReference type="Pfam" id="PF08348"/>
    </source>
</evidence>
<dbReference type="Proteomes" id="UP000281192">
    <property type="component" value="Chromosome"/>
</dbReference>
<accession>A0A2N5CQL8</accession>
<dbReference type="InterPro" id="IPR039446">
    <property type="entry name" value="DauR-like"/>
</dbReference>
<evidence type="ECO:0000313" key="5">
    <source>
        <dbReference type="Proteomes" id="UP000234483"/>
    </source>
</evidence>
<dbReference type="EMBL" id="CP026100">
    <property type="protein sequence ID" value="AYV48738.1"/>
    <property type="molecule type" value="Genomic_DNA"/>
</dbReference>
<keyword evidence="6" id="KW-1185">Reference proteome</keyword>
<dbReference type="KEGG" id="cfh:C1707_22110"/>
<sequence>MKEQTSVQDEKALLGVLQGVAKALECAVNQHTEVVVHNLREPESSIIEIVNGHVSGRSVGSAIIAGPAEDKAFDTLVASKAAAHPNEVRVVSNYTSKTGDGRALRSSSVVLFDEDGVPAAALCLNVDIGAIERIQRDVQAALVPSVLPPLPAPKSEANIESLIEEIIASALETAGAPVERMSKAEKKAAVATMHERGLFVIRGSVERVAARLGVTKFTIYNYLDEIGAKRS</sequence>
<evidence type="ECO:0000259" key="2">
    <source>
        <dbReference type="Pfam" id="PF13309"/>
    </source>
</evidence>
<evidence type="ECO:0000313" key="6">
    <source>
        <dbReference type="Proteomes" id="UP000281192"/>
    </source>
</evidence>
<evidence type="ECO:0008006" key="7">
    <source>
        <dbReference type="Google" id="ProtNLM"/>
    </source>
</evidence>
<dbReference type="Proteomes" id="UP000234483">
    <property type="component" value="Unassembled WGS sequence"/>
</dbReference>
<dbReference type="Pfam" id="PF13309">
    <property type="entry name" value="HTH_22"/>
    <property type="match status" value="1"/>
</dbReference>
<evidence type="ECO:0000313" key="3">
    <source>
        <dbReference type="EMBL" id="AYV48738.1"/>
    </source>
</evidence>
<dbReference type="OrthoDB" id="9796595at2"/>
<name>A0A2N5CQL8_9CAUL</name>
<organism evidence="4 5">
    <name type="scientific">Caulobacter flavus</name>
    <dbReference type="NCBI Taxonomy" id="1679497"/>
    <lineage>
        <taxon>Bacteria</taxon>
        <taxon>Pseudomonadati</taxon>
        <taxon>Pseudomonadota</taxon>
        <taxon>Alphaproteobacteria</taxon>
        <taxon>Caulobacterales</taxon>
        <taxon>Caulobacteraceae</taxon>
        <taxon>Caulobacter</taxon>
    </lineage>
</organism>
<dbReference type="AlphaFoldDB" id="A0A2N5CQL8"/>
<feature type="domain" description="YheO-like" evidence="1">
    <location>
        <begin position="17"/>
        <end position="135"/>
    </location>
</feature>
<dbReference type="InterPro" id="IPR013559">
    <property type="entry name" value="YheO"/>
</dbReference>
<protein>
    <recommendedName>
        <fullName evidence="7">Transcriptional regulator</fullName>
    </recommendedName>
</protein>
<feature type="domain" description="Transcriptional regulator DauR-like HTH" evidence="2">
    <location>
        <begin position="162"/>
        <end position="224"/>
    </location>
</feature>
<reference evidence="4 5" key="1">
    <citation type="submission" date="2017-12" db="EMBL/GenBank/DDBJ databases">
        <title>The genome sequence of Caulobacter flavus CGMCC1 15093.</title>
        <authorList>
            <person name="Gao J."/>
            <person name="Mao X."/>
            <person name="Sun J."/>
        </authorList>
    </citation>
    <scope>NUCLEOTIDE SEQUENCE [LARGE SCALE GENOMIC DNA]</scope>
    <source>
        <strain evidence="4 5">CGMCC1 15093</strain>
    </source>
</reference>
<reference evidence="3 6" key="2">
    <citation type="submission" date="2018-01" db="EMBL/GenBank/DDBJ databases">
        <title>Complete genome sequence of Caulobacter flavus RHGG3.</title>
        <authorList>
            <person name="Yang E."/>
        </authorList>
    </citation>
    <scope>NUCLEOTIDE SEQUENCE [LARGE SCALE GENOMIC DNA]</scope>
    <source>
        <strain evidence="3 6">RHGG3</strain>
    </source>
</reference>
<gene>
    <name evidence="3" type="ORF">C1707_22110</name>
    <name evidence="4" type="ORF">CFHF_17275</name>
</gene>